<dbReference type="Pfam" id="PF01899">
    <property type="entry name" value="MNHE"/>
    <property type="match status" value="1"/>
</dbReference>
<dbReference type="PANTHER" id="PTHR34584">
    <property type="entry name" value="NA(+)/H(+) ANTIPORTER SUBUNIT E1"/>
    <property type="match status" value="1"/>
</dbReference>
<comment type="subcellular location">
    <subcellularLocation>
        <location evidence="1">Cell membrane</location>
        <topology evidence="1">Multi-pass membrane protein</topology>
    </subcellularLocation>
</comment>
<keyword evidence="2" id="KW-1003">Cell membrane</keyword>
<protein>
    <submittedName>
        <fullName evidence="6">Cation antiporter</fullName>
    </submittedName>
</protein>
<organism evidence="6">
    <name type="scientific">hydrothermal vent metagenome</name>
    <dbReference type="NCBI Taxonomy" id="652676"/>
    <lineage>
        <taxon>unclassified sequences</taxon>
        <taxon>metagenomes</taxon>
        <taxon>ecological metagenomes</taxon>
    </lineage>
</organism>
<evidence type="ECO:0000256" key="2">
    <source>
        <dbReference type="ARBA" id="ARBA00022475"/>
    </source>
</evidence>
<evidence type="ECO:0000313" key="6">
    <source>
        <dbReference type="EMBL" id="SFV63864.1"/>
    </source>
</evidence>
<dbReference type="GO" id="GO:0005886">
    <property type="term" value="C:plasma membrane"/>
    <property type="evidence" value="ECO:0007669"/>
    <property type="project" value="UniProtKB-SubCell"/>
</dbReference>
<dbReference type="AlphaFoldDB" id="A0A1W1CDM7"/>
<reference evidence="6" key="1">
    <citation type="submission" date="2016-10" db="EMBL/GenBank/DDBJ databases">
        <authorList>
            <person name="de Groot N.N."/>
        </authorList>
    </citation>
    <scope>NUCLEOTIDE SEQUENCE</scope>
</reference>
<evidence type="ECO:0000256" key="5">
    <source>
        <dbReference type="ARBA" id="ARBA00023136"/>
    </source>
</evidence>
<keyword evidence="5" id="KW-0472">Membrane</keyword>
<keyword evidence="4" id="KW-1133">Transmembrane helix</keyword>
<accession>A0A1W1CDM7</accession>
<dbReference type="InterPro" id="IPR002758">
    <property type="entry name" value="Cation_antiport_E"/>
</dbReference>
<keyword evidence="3" id="KW-0812">Transmembrane</keyword>
<dbReference type="PIRSF" id="PIRSF019239">
    <property type="entry name" value="MrpE"/>
    <property type="match status" value="1"/>
</dbReference>
<evidence type="ECO:0000256" key="3">
    <source>
        <dbReference type="ARBA" id="ARBA00022692"/>
    </source>
</evidence>
<dbReference type="PANTHER" id="PTHR34584:SF1">
    <property type="entry name" value="NA(+)_H(+) ANTIPORTER SUBUNIT E1"/>
    <property type="match status" value="1"/>
</dbReference>
<sequence>MRLQFWTIFLFLLWMLLSGSFALDNIFIGGGISFVVALFYTRLFDGDKDFVHINPKWLINYLYVLLKNLIKSNLQINRRILAKKIDISPAIVAVETTLKEDWKKLLLANSITLTPGTMTLDIKGNVLFIHAIAYDEIDDKHDIIKEFEEAIEKI</sequence>
<dbReference type="EMBL" id="FPHC01000069">
    <property type="protein sequence ID" value="SFV63864.1"/>
    <property type="molecule type" value="Genomic_DNA"/>
</dbReference>
<dbReference type="GO" id="GO:0008324">
    <property type="term" value="F:monoatomic cation transmembrane transporter activity"/>
    <property type="evidence" value="ECO:0007669"/>
    <property type="project" value="InterPro"/>
</dbReference>
<evidence type="ECO:0000256" key="4">
    <source>
        <dbReference type="ARBA" id="ARBA00022989"/>
    </source>
</evidence>
<name>A0A1W1CDM7_9ZZZZ</name>
<evidence type="ECO:0000256" key="1">
    <source>
        <dbReference type="ARBA" id="ARBA00004651"/>
    </source>
</evidence>
<proteinExistence type="predicted"/>
<gene>
    <name evidence="6" type="ORF">MNB_SV-6-225</name>
</gene>